<keyword evidence="5" id="KW-1185">Reference proteome</keyword>
<dbReference type="GO" id="GO:0016491">
    <property type="term" value="F:oxidoreductase activity"/>
    <property type="evidence" value="ECO:0007669"/>
    <property type="project" value="UniProtKB-KW"/>
</dbReference>
<dbReference type="Proteomes" id="UP000443090">
    <property type="component" value="Unassembled WGS sequence"/>
</dbReference>
<reference evidence="4 5" key="1">
    <citation type="submission" date="2018-05" db="EMBL/GenBank/DDBJ databases">
        <title>Genome sequencing and assembly of the regulated plant pathogen Lachnellula willkommii and related sister species for the development of diagnostic species identification markers.</title>
        <authorList>
            <person name="Giroux E."/>
            <person name="Bilodeau G."/>
        </authorList>
    </citation>
    <scope>NUCLEOTIDE SEQUENCE [LARGE SCALE GENOMIC DNA]</scope>
    <source>
        <strain evidence="4 5">CBS 160.35</strain>
    </source>
</reference>
<dbReference type="AlphaFoldDB" id="A0A8H8RLE4"/>
<protein>
    <recommendedName>
        <fullName evidence="3">NmrA-like domain-containing protein</fullName>
    </recommendedName>
</protein>
<feature type="domain" description="NmrA-like" evidence="3">
    <location>
        <begin position="2"/>
        <end position="223"/>
    </location>
</feature>
<dbReference type="PANTHER" id="PTHR47706">
    <property type="entry name" value="NMRA-LIKE FAMILY PROTEIN"/>
    <property type="match status" value="1"/>
</dbReference>
<organism evidence="4 5">
    <name type="scientific">Lachnellula occidentalis</name>
    <dbReference type="NCBI Taxonomy" id="215460"/>
    <lineage>
        <taxon>Eukaryota</taxon>
        <taxon>Fungi</taxon>
        <taxon>Dikarya</taxon>
        <taxon>Ascomycota</taxon>
        <taxon>Pezizomycotina</taxon>
        <taxon>Leotiomycetes</taxon>
        <taxon>Helotiales</taxon>
        <taxon>Lachnaceae</taxon>
        <taxon>Lachnellula</taxon>
    </lineage>
</organism>
<dbReference type="InterPro" id="IPR008030">
    <property type="entry name" value="NmrA-like"/>
</dbReference>
<dbReference type="OrthoDB" id="419598at2759"/>
<accession>A0A8H8RLE4</accession>
<name>A0A8H8RLE4_9HELO</name>
<evidence type="ECO:0000259" key="3">
    <source>
        <dbReference type="Pfam" id="PF05368"/>
    </source>
</evidence>
<evidence type="ECO:0000256" key="2">
    <source>
        <dbReference type="ARBA" id="ARBA00023002"/>
    </source>
</evidence>
<comment type="caution">
    <text evidence="4">The sequence shown here is derived from an EMBL/GenBank/DDBJ whole genome shotgun (WGS) entry which is preliminary data.</text>
</comment>
<evidence type="ECO:0000256" key="1">
    <source>
        <dbReference type="ARBA" id="ARBA00022857"/>
    </source>
</evidence>
<keyword evidence="1" id="KW-0521">NADP</keyword>
<gene>
    <name evidence="4" type="ORF">LOCC1_G007488</name>
</gene>
<proteinExistence type="predicted"/>
<evidence type="ECO:0000313" key="4">
    <source>
        <dbReference type="EMBL" id="TVY36925.1"/>
    </source>
</evidence>
<dbReference type="InterPro" id="IPR036291">
    <property type="entry name" value="NAD(P)-bd_dom_sf"/>
</dbReference>
<dbReference type="SUPFAM" id="SSF51735">
    <property type="entry name" value="NAD(P)-binding Rossmann-fold domains"/>
    <property type="match status" value="1"/>
</dbReference>
<evidence type="ECO:0000313" key="5">
    <source>
        <dbReference type="Proteomes" id="UP000443090"/>
    </source>
</evidence>
<dbReference type="Pfam" id="PF05368">
    <property type="entry name" value="NmrA"/>
    <property type="match status" value="1"/>
</dbReference>
<sequence length="315" mass="35340">MAQTIGVAGFTGKFARCVVNSLLQNPGISVRGFCRDPSKLPLSVTASSRITIIKGDFNDKDALQTFVAGTDVVICCYLGDAELMSEGQKLLIDACVAKNVPRYIAGDFSVDITNIPYGALPPKDPCKDILKYIESKDIQGIHILIGVFMETFWSDFMQIWDPKQKRLSYWGTGHEIWESTTYGNAADYTAAVAMDTTAVGIQQFLGDRKSLIEIAEIFAKVYGYEPDLHNLGALEDLHQSMHKSLQINLADVMAWMPKFFFYWSQNEDTRLKKDLDNTNYSHVVPVTFEDFIRCHKFEELASAADNLTFEIPDRS</sequence>
<keyword evidence="2" id="KW-0560">Oxidoreductase</keyword>
<dbReference type="InterPro" id="IPR051609">
    <property type="entry name" value="NmrA/Isoflavone_reductase-like"/>
</dbReference>
<dbReference type="PANTHER" id="PTHR47706:SF9">
    <property type="entry name" value="NMRA-LIKE DOMAIN-CONTAINING PROTEIN-RELATED"/>
    <property type="match status" value="1"/>
</dbReference>
<dbReference type="EMBL" id="QGMI01000766">
    <property type="protein sequence ID" value="TVY36925.1"/>
    <property type="molecule type" value="Genomic_DNA"/>
</dbReference>
<dbReference type="Gene3D" id="3.40.50.720">
    <property type="entry name" value="NAD(P)-binding Rossmann-like Domain"/>
    <property type="match status" value="1"/>
</dbReference>